<sequence length="114" mass="13529">MADEYDHLTVANLRELMKERGLPVRKEQKREDLIKILCDNDQAARSPLAVHTEPMGGTEGPPSEWEFQKFQLQLEAEERNHKLKHELELKRMELEAQHQCEHKAREVQHEHEKE</sequence>
<evidence type="ECO:0000313" key="1">
    <source>
        <dbReference type="EMBL" id="KYO38138.1"/>
    </source>
</evidence>
<evidence type="ECO:0000313" key="2">
    <source>
        <dbReference type="Proteomes" id="UP000050525"/>
    </source>
</evidence>
<proteinExistence type="predicted"/>
<dbReference type="InterPro" id="IPR036361">
    <property type="entry name" value="SAP_dom_sf"/>
</dbReference>
<accession>A0A151NMX0</accession>
<reference evidence="1 2" key="1">
    <citation type="journal article" date="2012" name="Genome Biol.">
        <title>Sequencing three crocodilian genomes to illuminate the evolution of archosaurs and amniotes.</title>
        <authorList>
            <person name="St John J.A."/>
            <person name="Braun E.L."/>
            <person name="Isberg S.R."/>
            <person name="Miles L.G."/>
            <person name="Chong A.Y."/>
            <person name="Gongora J."/>
            <person name="Dalzell P."/>
            <person name="Moran C."/>
            <person name="Bed'hom B."/>
            <person name="Abzhanov A."/>
            <person name="Burgess S.C."/>
            <person name="Cooksey A.M."/>
            <person name="Castoe T.A."/>
            <person name="Crawford N.G."/>
            <person name="Densmore L.D."/>
            <person name="Drew J.C."/>
            <person name="Edwards S.V."/>
            <person name="Faircloth B.C."/>
            <person name="Fujita M.K."/>
            <person name="Greenwold M.J."/>
            <person name="Hoffmann F.G."/>
            <person name="Howard J.M."/>
            <person name="Iguchi T."/>
            <person name="Janes D.E."/>
            <person name="Khan S.Y."/>
            <person name="Kohno S."/>
            <person name="de Koning A.J."/>
            <person name="Lance S.L."/>
            <person name="McCarthy F.M."/>
            <person name="McCormack J.E."/>
            <person name="Merchant M.E."/>
            <person name="Peterson D.G."/>
            <person name="Pollock D.D."/>
            <person name="Pourmand N."/>
            <person name="Raney B.J."/>
            <person name="Roessler K.A."/>
            <person name="Sanford J.R."/>
            <person name="Sawyer R.H."/>
            <person name="Schmidt C.J."/>
            <person name="Triplett E.W."/>
            <person name="Tuberville T.D."/>
            <person name="Venegas-Anaya M."/>
            <person name="Howard J.T."/>
            <person name="Jarvis E.D."/>
            <person name="Guillette L.J.Jr."/>
            <person name="Glenn T.C."/>
            <person name="Green R.E."/>
            <person name="Ray D.A."/>
        </authorList>
    </citation>
    <scope>NUCLEOTIDE SEQUENCE [LARGE SCALE GENOMIC DNA]</scope>
    <source>
        <strain evidence="1">KSC_2009_1</strain>
    </source>
</reference>
<dbReference type="AlphaFoldDB" id="A0A151NMX0"/>
<dbReference type="EMBL" id="AKHW03002528">
    <property type="protein sequence ID" value="KYO38138.1"/>
    <property type="molecule type" value="Genomic_DNA"/>
</dbReference>
<keyword evidence="2" id="KW-1185">Reference proteome</keyword>
<dbReference type="Proteomes" id="UP000050525">
    <property type="component" value="Unassembled WGS sequence"/>
</dbReference>
<evidence type="ECO:0008006" key="3">
    <source>
        <dbReference type="Google" id="ProtNLM"/>
    </source>
</evidence>
<comment type="caution">
    <text evidence="1">The sequence shown here is derived from an EMBL/GenBank/DDBJ whole genome shotgun (WGS) entry which is preliminary data.</text>
</comment>
<dbReference type="Gene3D" id="1.10.720.30">
    <property type="entry name" value="SAP domain"/>
    <property type="match status" value="1"/>
</dbReference>
<organism evidence="1 2">
    <name type="scientific">Alligator mississippiensis</name>
    <name type="common">American alligator</name>
    <dbReference type="NCBI Taxonomy" id="8496"/>
    <lineage>
        <taxon>Eukaryota</taxon>
        <taxon>Metazoa</taxon>
        <taxon>Chordata</taxon>
        <taxon>Craniata</taxon>
        <taxon>Vertebrata</taxon>
        <taxon>Euteleostomi</taxon>
        <taxon>Archelosauria</taxon>
        <taxon>Archosauria</taxon>
        <taxon>Crocodylia</taxon>
        <taxon>Alligatoridae</taxon>
        <taxon>Alligatorinae</taxon>
        <taxon>Alligator</taxon>
    </lineage>
</organism>
<gene>
    <name evidence="1" type="ORF">Y1Q_0007256</name>
</gene>
<name>A0A151NMX0_ALLMI</name>
<protein>
    <recommendedName>
        <fullName evidence="3">SAP domain-containing protein</fullName>
    </recommendedName>
</protein>